<dbReference type="EMBL" id="BRYB01000983">
    <property type="protein sequence ID" value="GMI41193.1"/>
    <property type="molecule type" value="Genomic_DNA"/>
</dbReference>
<feature type="compositionally biased region" description="Low complexity" evidence="2">
    <location>
        <begin position="73"/>
        <end position="105"/>
    </location>
</feature>
<reference evidence="3 4" key="1">
    <citation type="journal article" date="2023" name="Commun. Biol.">
        <title>Genome analysis of Parmales, the sister group of diatoms, reveals the evolutionary specialization of diatoms from phago-mixotrophs to photoautotrophs.</title>
        <authorList>
            <person name="Ban H."/>
            <person name="Sato S."/>
            <person name="Yoshikawa S."/>
            <person name="Yamada K."/>
            <person name="Nakamura Y."/>
            <person name="Ichinomiya M."/>
            <person name="Sato N."/>
            <person name="Blanc-Mathieu R."/>
            <person name="Endo H."/>
            <person name="Kuwata A."/>
            <person name="Ogata H."/>
        </authorList>
    </citation>
    <scope>NUCLEOTIDE SEQUENCE [LARGE SCALE GENOMIC DNA]</scope>
</reference>
<gene>
    <name evidence="3" type="ORF">TeGR_g4944</name>
</gene>
<feature type="coiled-coil region" evidence="1">
    <location>
        <begin position="945"/>
        <end position="972"/>
    </location>
</feature>
<comment type="caution">
    <text evidence="3">The sequence shown here is derived from an EMBL/GenBank/DDBJ whole genome shotgun (WGS) entry which is preliminary data.</text>
</comment>
<name>A0ABQ6N696_9STRA</name>
<sequence length="997" mass="102733">MPGLPMNLSSPSLSVDTAAEAVPRSPSAPPTTPGTPPTMLPINTSQARGGGGGPTSPTLSLDLDLDLDEDQGLDSYSSDSRSAPASPVPLSASPPARPAPVRVAPQPSPQASPASPPLAAPSFSREPSALHASAAAAHSRLTSLLKVSSRTRSHERGQLLARASSALSVLGKSAGAAEEERGGGGGASKMPESLMPESLRELASAAFLKVAHTLPSLSASSPCDDANARFLLVAASLLDAPSLLAIAASPPAPSPPVPPSVSSPTIVTTLSLVHAGTRAAIPSLLCVLARLLTISLPFPTLPSAPPPIPPSTSLALLSDVFALASAAPADAAGAASLAPLVTDALLPLLMTSPFSSLPSSLPRELYRSLLRSLLSLLSSKGTDPVVLAATLACLSLLLASDPLLPSILSPANLQHGLALLIPALGGPGGGGEQGLLPSSCLAALMSSPHTRSLLGTSPALAAFARSSIRSLLTPDGARAGVLSALLTLFRRLPNLPLPILADVLAPKSLPSSAAILRFLSCLLPLVTGDAPACYLASDLLLIILTSAPPTPAVTVTQTALWSHLSHPDLLGTLKNLLAAATDPGRSAASVLPGLSALATLSAESGTAAQLLGLVADGGKRIRDVVDASRGAGGAGGAEGAEGGGRKVETVPVLPEYASSDFSFDRENLLAATGDISITAAAEDAAHSAPSTSAGAEPHKSGAGGLRGEELLLSPISCSVSILGSTLLARLALTRPPTTLDVLRRRRTALLQNLSAVLHSTANDALVQAITQTHSPLLTSQAVDLSALIARVGGRDAGAVKDAIFAKCVADSDRVRSNMARVETADAEVDRLRNEANAAKEDLGRVKFEVERKSEGYKRELAEEKNRAVRGAQELARYQEQRANDAERLLADAKEKIKELERGGSELERRLEEVLAEGRGVGEEAKRALEDEMEARQTVVKVEGELWEERERGRAMERELEVLRKEVEEQRTVGGMFERQQSLIGYINQLSGVGDMKA</sequence>
<feature type="non-terminal residue" evidence="3">
    <location>
        <position position="997"/>
    </location>
</feature>
<feature type="region of interest" description="Disordered" evidence="2">
    <location>
        <begin position="172"/>
        <end position="192"/>
    </location>
</feature>
<feature type="compositionally biased region" description="Acidic residues" evidence="2">
    <location>
        <begin position="63"/>
        <end position="72"/>
    </location>
</feature>
<dbReference type="Proteomes" id="UP001165060">
    <property type="component" value="Unassembled WGS sequence"/>
</dbReference>
<evidence type="ECO:0000256" key="2">
    <source>
        <dbReference type="SAM" id="MobiDB-lite"/>
    </source>
</evidence>
<proteinExistence type="predicted"/>
<organism evidence="3 4">
    <name type="scientific">Tetraparma gracilis</name>
    <dbReference type="NCBI Taxonomy" id="2962635"/>
    <lineage>
        <taxon>Eukaryota</taxon>
        <taxon>Sar</taxon>
        <taxon>Stramenopiles</taxon>
        <taxon>Ochrophyta</taxon>
        <taxon>Bolidophyceae</taxon>
        <taxon>Parmales</taxon>
        <taxon>Triparmaceae</taxon>
        <taxon>Tetraparma</taxon>
    </lineage>
</organism>
<evidence type="ECO:0000256" key="1">
    <source>
        <dbReference type="SAM" id="Coils"/>
    </source>
</evidence>
<feature type="region of interest" description="Disordered" evidence="2">
    <location>
        <begin position="1"/>
        <end position="135"/>
    </location>
</feature>
<keyword evidence="4" id="KW-1185">Reference proteome</keyword>
<feature type="compositionally biased region" description="Pro residues" evidence="2">
    <location>
        <begin position="26"/>
        <end position="39"/>
    </location>
</feature>
<protein>
    <submittedName>
        <fullName evidence="3">Uncharacterized protein</fullName>
    </submittedName>
</protein>
<accession>A0ABQ6N696</accession>
<feature type="coiled-coil region" evidence="1">
    <location>
        <begin position="814"/>
        <end position="916"/>
    </location>
</feature>
<feature type="compositionally biased region" description="Low complexity" evidence="2">
    <location>
        <begin position="120"/>
        <end position="135"/>
    </location>
</feature>
<evidence type="ECO:0000313" key="4">
    <source>
        <dbReference type="Proteomes" id="UP001165060"/>
    </source>
</evidence>
<evidence type="ECO:0000313" key="3">
    <source>
        <dbReference type="EMBL" id="GMI41193.1"/>
    </source>
</evidence>
<keyword evidence="1" id="KW-0175">Coiled coil</keyword>
<feature type="compositionally biased region" description="Pro residues" evidence="2">
    <location>
        <begin position="106"/>
        <end position="119"/>
    </location>
</feature>